<evidence type="ECO:0000256" key="2">
    <source>
        <dbReference type="ARBA" id="ARBA00012185"/>
    </source>
</evidence>
<keyword evidence="3" id="KW-0489">Methyltransferase</keyword>
<evidence type="ECO:0000256" key="5">
    <source>
        <dbReference type="ARBA" id="ARBA00022691"/>
    </source>
</evidence>
<keyword evidence="6" id="KW-0680">Restriction system</keyword>
<proteinExistence type="inferred from homology"/>
<evidence type="ECO:0000256" key="1">
    <source>
        <dbReference type="ARBA" id="ARBA00010203"/>
    </source>
</evidence>
<sequence>MRQIKTELLHGDCFEVLQSFADDSFDLIITSPPYADSRAKTYGGIHPDAYVDWFLPRAEQFMRVLKPSGTFILRTYL</sequence>
<dbReference type="EC" id="2.1.1.113" evidence="2"/>
<dbReference type="InterPro" id="IPR029063">
    <property type="entry name" value="SAM-dependent_MTases_sf"/>
</dbReference>
<comment type="similarity">
    <text evidence="1">Belongs to the N(4)/N(6)-methyltransferase family. N(4) subfamily.</text>
</comment>
<dbReference type="SUPFAM" id="SSF53335">
    <property type="entry name" value="S-adenosyl-L-methionine-dependent methyltransferases"/>
    <property type="match status" value="1"/>
</dbReference>
<keyword evidence="4" id="KW-0808">Transferase</keyword>
<evidence type="ECO:0000259" key="9">
    <source>
        <dbReference type="Pfam" id="PF01555"/>
    </source>
</evidence>
<dbReference type="InterPro" id="IPR002941">
    <property type="entry name" value="DNA_methylase_N4/N6"/>
</dbReference>
<evidence type="ECO:0000256" key="7">
    <source>
        <dbReference type="ARBA" id="ARBA00023125"/>
    </source>
</evidence>
<evidence type="ECO:0000313" key="11">
    <source>
        <dbReference type="Proteomes" id="UP000230790"/>
    </source>
</evidence>
<dbReference type="Proteomes" id="UP000230790">
    <property type="component" value="Unassembled WGS sequence"/>
</dbReference>
<evidence type="ECO:0000256" key="6">
    <source>
        <dbReference type="ARBA" id="ARBA00022747"/>
    </source>
</evidence>
<reference evidence="10 11" key="1">
    <citation type="submission" date="2017-11" db="EMBL/GenBank/DDBJ databases">
        <title>Evolution of Phototrophy in the Chloroflexi Phylum Driven by Horizontal Gene Transfer.</title>
        <authorList>
            <person name="Ward L.M."/>
            <person name="Hemp J."/>
            <person name="Shih P.M."/>
            <person name="Mcglynn S.E."/>
            <person name="Fischer W."/>
        </authorList>
    </citation>
    <scope>NUCLEOTIDE SEQUENCE [LARGE SCALE GENOMIC DNA]</scope>
    <source>
        <strain evidence="10">JP3_7</strain>
    </source>
</reference>
<dbReference type="Gene3D" id="3.40.50.150">
    <property type="entry name" value="Vaccinia Virus protein VP39"/>
    <property type="match status" value="1"/>
</dbReference>
<dbReference type="GO" id="GO:0009307">
    <property type="term" value="P:DNA restriction-modification system"/>
    <property type="evidence" value="ECO:0007669"/>
    <property type="project" value="UniProtKB-KW"/>
</dbReference>
<dbReference type="PROSITE" id="PS00093">
    <property type="entry name" value="N4_MTASE"/>
    <property type="match status" value="1"/>
</dbReference>
<evidence type="ECO:0000256" key="4">
    <source>
        <dbReference type="ARBA" id="ARBA00022679"/>
    </source>
</evidence>
<evidence type="ECO:0000313" key="10">
    <source>
        <dbReference type="EMBL" id="PJF47856.1"/>
    </source>
</evidence>
<organism evidence="10 11">
    <name type="scientific">Candidatus Thermofonsia Clade 3 bacterium</name>
    <dbReference type="NCBI Taxonomy" id="2364212"/>
    <lineage>
        <taxon>Bacteria</taxon>
        <taxon>Bacillati</taxon>
        <taxon>Chloroflexota</taxon>
        <taxon>Candidatus Thermofontia</taxon>
        <taxon>Candidatus Thermofonsia Clade 3</taxon>
    </lineage>
</organism>
<evidence type="ECO:0000256" key="8">
    <source>
        <dbReference type="ARBA" id="ARBA00049120"/>
    </source>
</evidence>
<dbReference type="GO" id="GO:0015667">
    <property type="term" value="F:site-specific DNA-methyltransferase (cytosine-N4-specific) activity"/>
    <property type="evidence" value="ECO:0007669"/>
    <property type="project" value="UniProtKB-EC"/>
</dbReference>
<dbReference type="GO" id="GO:0008170">
    <property type="term" value="F:N-methyltransferase activity"/>
    <property type="evidence" value="ECO:0007669"/>
    <property type="project" value="InterPro"/>
</dbReference>
<dbReference type="AlphaFoldDB" id="A0A2M8QDH1"/>
<dbReference type="InterPro" id="IPR017985">
    <property type="entry name" value="MeTrfase_CN4_CS"/>
</dbReference>
<keyword evidence="5" id="KW-0949">S-adenosyl-L-methionine</keyword>
<dbReference type="GO" id="GO:0003677">
    <property type="term" value="F:DNA binding"/>
    <property type="evidence" value="ECO:0007669"/>
    <property type="project" value="UniProtKB-KW"/>
</dbReference>
<comment type="catalytic activity">
    <reaction evidence="8">
        <text>a 2'-deoxycytidine in DNA + S-adenosyl-L-methionine = an N(4)-methyl-2'-deoxycytidine in DNA + S-adenosyl-L-homocysteine + H(+)</text>
        <dbReference type="Rhea" id="RHEA:16857"/>
        <dbReference type="Rhea" id="RHEA-COMP:11369"/>
        <dbReference type="Rhea" id="RHEA-COMP:13674"/>
        <dbReference type="ChEBI" id="CHEBI:15378"/>
        <dbReference type="ChEBI" id="CHEBI:57856"/>
        <dbReference type="ChEBI" id="CHEBI:59789"/>
        <dbReference type="ChEBI" id="CHEBI:85452"/>
        <dbReference type="ChEBI" id="CHEBI:137933"/>
        <dbReference type="EC" id="2.1.1.113"/>
    </reaction>
</comment>
<dbReference type="Pfam" id="PF01555">
    <property type="entry name" value="N6_N4_Mtase"/>
    <property type="match status" value="1"/>
</dbReference>
<comment type="caution">
    <text evidence="10">The sequence shown here is derived from an EMBL/GenBank/DDBJ whole genome shotgun (WGS) entry which is preliminary data.</text>
</comment>
<keyword evidence="7" id="KW-0238">DNA-binding</keyword>
<evidence type="ECO:0000256" key="3">
    <source>
        <dbReference type="ARBA" id="ARBA00022603"/>
    </source>
</evidence>
<protein>
    <recommendedName>
        <fullName evidence="2">site-specific DNA-methyltransferase (cytosine-N(4)-specific)</fullName>
        <ecNumber evidence="2">2.1.1.113</ecNumber>
    </recommendedName>
</protein>
<accession>A0A2M8QDH1</accession>
<name>A0A2M8QDH1_9CHLR</name>
<feature type="domain" description="DNA methylase N-4/N-6" evidence="9">
    <location>
        <begin position="25"/>
        <end position="73"/>
    </location>
</feature>
<gene>
    <name evidence="10" type="ORF">CUN48_06345</name>
</gene>
<dbReference type="EMBL" id="PGTN01000032">
    <property type="protein sequence ID" value="PJF47856.1"/>
    <property type="molecule type" value="Genomic_DNA"/>
</dbReference>
<dbReference type="GO" id="GO:0032259">
    <property type="term" value="P:methylation"/>
    <property type="evidence" value="ECO:0007669"/>
    <property type="project" value="UniProtKB-KW"/>
</dbReference>